<organism evidence="1">
    <name type="scientific">freshwater metagenome</name>
    <dbReference type="NCBI Taxonomy" id="449393"/>
    <lineage>
        <taxon>unclassified sequences</taxon>
        <taxon>metagenomes</taxon>
        <taxon>ecological metagenomes</taxon>
    </lineage>
</organism>
<sequence length="179" mass="19813">MSDQFFSREEILGGGLSRIRRARAIVFLLEQEARRIGDRNAALASASPEAAGLFSAILDGDPELMRRSLPGEADAAFIESFRNSRRRSKPAASRLLENTVDSWKVLLPEDLALRAEVLHQMSLRHGLPRNRSRRIAAEFGVSQQAFDDAYLRVVGDPSSTAFGPDLGWFASLRKSSATR</sequence>
<accession>A0A6J6PYW5</accession>
<protein>
    <submittedName>
        <fullName evidence="1">Unannotated protein</fullName>
    </submittedName>
</protein>
<reference evidence="1" key="1">
    <citation type="submission" date="2020-05" db="EMBL/GenBank/DDBJ databases">
        <authorList>
            <person name="Chiriac C."/>
            <person name="Salcher M."/>
            <person name="Ghai R."/>
            <person name="Kavagutti S V."/>
        </authorList>
    </citation>
    <scope>NUCLEOTIDE SEQUENCE</scope>
</reference>
<dbReference type="AlphaFoldDB" id="A0A6J6PYW5"/>
<proteinExistence type="predicted"/>
<name>A0A6J6PYW5_9ZZZZ</name>
<evidence type="ECO:0000313" key="1">
    <source>
        <dbReference type="EMBL" id="CAB4701064.1"/>
    </source>
</evidence>
<dbReference type="EMBL" id="CAEZXM010000241">
    <property type="protein sequence ID" value="CAB4701064.1"/>
    <property type="molecule type" value="Genomic_DNA"/>
</dbReference>
<gene>
    <name evidence="1" type="ORF">UFOPK2366_01263</name>
</gene>